<organism evidence="2 3">
    <name type="scientific">Arthrobotrys flagrans</name>
    <name type="common">Nematode-trapping fungus</name>
    <name type="synonym">Trichothecium flagrans</name>
    <dbReference type="NCBI Taxonomy" id="97331"/>
    <lineage>
        <taxon>Eukaryota</taxon>
        <taxon>Fungi</taxon>
        <taxon>Dikarya</taxon>
        <taxon>Ascomycota</taxon>
        <taxon>Pezizomycotina</taxon>
        <taxon>Orbiliomycetes</taxon>
        <taxon>Orbiliales</taxon>
        <taxon>Orbiliaceae</taxon>
        <taxon>Arthrobotrys</taxon>
    </lineage>
</organism>
<reference evidence="2 3" key="1">
    <citation type="submission" date="2019-01" db="EMBL/GenBank/DDBJ databases">
        <title>Intercellular communication is required for trap formation in the nematode-trapping fungus Duddingtonia flagrans.</title>
        <authorList>
            <person name="Youssar L."/>
            <person name="Wernet V."/>
            <person name="Hensel N."/>
            <person name="Hildebrandt H.-G."/>
            <person name="Fischer R."/>
        </authorList>
    </citation>
    <scope>NUCLEOTIDE SEQUENCE [LARGE SCALE GENOMIC DNA]</scope>
    <source>
        <strain evidence="2 3">CBS H-5679</strain>
    </source>
</reference>
<protein>
    <submittedName>
        <fullName evidence="2">Uncharacterized protein</fullName>
    </submittedName>
</protein>
<dbReference type="Proteomes" id="UP000283090">
    <property type="component" value="Unassembled WGS sequence"/>
</dbReference>
<evidence type="ECO:0000313" key="2">
    <source>
        <dbReference type="EMBL" id="RVD88901.1"/>
    </source>
</evidence>
<dbReference type="RefSeq" id="XP_067494445.1">
    <property type="nucleotide sequence ID" value="XM_067631949.1"/>
</dbReference>
<keyword evidence="3" id="KW-1185">Reference proteome</keyword>
<name>A0A437ACR3_ARTFL</name>
<dbReference type="OrthoDB" id="406544at2759"/>
<dbReference type="STRING" id="97331.A0A437ACR3"/>
<comment type="caution">
    <text evidence="2">The sequence shown here is derived from an EMBL/GenBank/DDBJ whole genome shotgun (WGS) entry which is preliminary data.</text>
</comment>
<evidence type="ECO:0000256" key="1">
    <source>
        <dbReference type="SAM" id="MobiDB-lite"/>
    </source>
</evidence>
<evidence type="ECO:0000313" key="3">
    <source>
        <dbReference type="Proteomes" id="UP000283090"/>
    </source>
</evidence>
<dbReference type="GeneID" id="93585376"/>
<proteinExistence type="predicted"/>
<dbReference type="AlphaFoldDB" id="A0A437ACR3"/>
<dbReference type="EMBL" id="SAEB01000003">
    <property type="protein sequence ID" value="RVD88901.1"/>
    <property type="molecule type" value="Genomic_DNA"/>
</dbReference>
<sequence>MTQRRRTSEGPTEDDAAEQQPVAGPTENAAPPSAERSARRQVSNSATNHDAEVEPQVREARNVESSTYYFYYYYYYYTIGTGDNTGRSQSRTFCKRCGTVLFVTLACVTPCIRECRNDDKLLKKSHGSTMQKRLLRMCRQIP</sequence>
<gene>
    <name evidence="2" type="ORF">DFL_003065</name>
</gene>
<dbReference type="VEuPathDB" id="FungiDB:DFL_003065"/>
<accession>A0A437ACR3</accession>
<feature type="compositionally biased region" description="Basic and acidic residues" evidence="1">
    <location>
        <begin position="49"/>
        <end position="59"/>
    </location>
</feature>
<feature type="region of interest" description="Disordered" evidence="1">
    <location>
        <begin position="1"/>
        <end position="59"/>
    </location>
</feature>